<reference evidence="1" key="1">
    <citation type="journal article" date="2010" name="Genomics">
        <title>Tracing phylogenomic events leading to diversity of Haemophilus influenzae and the emergence of Brazilian Purpuric Fever (BPF)-associated clones.</title>
        <authorList>
            <person name="Papazisi L."/>
            <person name="Ratnayake S."/>
            <person name="Remortel B.G."/>
            <person name="Bock G.R."/>
            <person name="Liang W."/>
            <person name="Saeed A.I."/>
            <person name="Liu J."/>
            <person name="Fleischmann R.D."/>
            <person name="Kilian M."/>
            <person name="Peterson S.N."/>
        </authorList>
    </citation>
    <scope>NUCLEOTIDE SEQUENCE [LARGE SCALE GENOMIC DNA]</scope>
    <source>
        <strain evidence="1">HK1212</strain>
    </source>
</reference>
<evidence type="ECO:0000313" key="1">
    <source>
        <dbReference type="EMBL" id="EFA28842.1"/>
    </source>
</evidence>
<name>A0A7G2JZI1_HAEIF</name>
<organism evidence="1">
    <name type="scientific">Haemophilus influenzae HK1212</name>
    <dbReference type="NCBI Taxonomy" id="456482"/>
    <lineage>
        <taxon>Bacteria</taxon>
        <taxon>Pseudomonadati</taxon>
        <taxon>Pseudomonadota</taxon>
        <taxon>Gammaproteobacteria</taxon>
        <taxon>Pasteurellales</taxon>
        <taxon>Pasteurellaceae</taxon>
        <taxon>Haemophilus</taxon>
    </lineage>
</organism>
<dbReference type="AlphaFoldDB" id="A0A7G2JZI1"/>
<protein>
    <submittedName>
        <fullName evidence="1">Uncharacterized protein</fullName>
    </submittedName>
</protein>
<proteinExistence type="predicted"/>
<comment type="caution">
    <text evidence="1">The sequence shown here is derived from an EMBL/GenBank/DDBJ whole genome shotgun (WGS) entry which is preliminary data.</text>
</comment>
<accession>A0A7G2JZI1</accession>
<sequence>MGVGKELAGQGNHTFHQVGIDDAFADFAFVVGLAVHGAVGKQQCHFAVGREVINHVLKPSEVGVAFGRCAVCPTWIIGKGFAPPIADVEWWVCHNEIHLFVDVLRLGETVGVVFAKVVINAANRHIHGGEFPSGGVEFAHYLRRYRITLCNSEHCLLDAFCYFLLRSRETLRCCIWHYYFSLHHKHCCCLYFNHKGIIPYFE</sequence>
<dbReference type="EMBL" id="ABFC01000496">
    <property type="protein sequence ID" value="EFA28842.1"/>
    <property type="molecule type" value="Genomic_DNA"/>
</dbReference>
<gene>
    <name evidence="1" type="ORF">HAINFHK1212_0363</name>
</gene>